<dbReference type="InterPro" id="IPR002716">
    <property type="entry name" value="PIN_dom"/>
</dbReference>
<gene>
    <name evidence="8" type="primary">vapC</name>
    <name evidence="10" type="ORF">GA0061101_104213</name>
</gene>
<keyword evidence="4 8" id="KW-0479">Metal-binding</keyword>
<protein>
    <recommendedName>
        <fullName evidence="8">Ribonuclease VapC</fullName>
        <shortName evidence="8">RNase VapC</shortName>
        <ecNumber evidence="8">3.1.-.-</ecNumber>
    </recommendedName>
    <alternativeName>
        <fullName evidence="8">Toxin VapC</fullName>
    </alternativeName>
</protein>
<proteinExistence type="inferred from homology"/>
<feature type="binding site" evidence="8">
    <location>
        <position position="5"/>
    </location>
    <ligand>
        <name>Mg(2+)</name>
        <dbReference type="ChEBI" id="CHEBI:18420"/>
    </ligand>
</feature>
<dbReference type="Proteomes" id="UP000199205">
    <property type="component" value="Unassembled WGS sequence"/>
</dbReference>
<evidence type="ECO:0000313" key="11">
    <source>
        <dbReference type="Proteomes" id="UP000199205"/>
    </source>
</evidence>
<dbReference type="EC" id="3.1.-.-" evidence="8"/>
<dbReference type="CDD" id="cd18746">
    <property type="entry name" value="PIN_VapC4-5_FitB-like"/>
    <property type="match status" value="1"/>
</dbReference>
<dbReference type="RefSeq" id="WP_037192455.1">
    <property type="nucleotide sequence ID" value="NZ_FMAF01000004.1"/>
</dbReference>
<dbReference type="SUPFAM" id="SSF88723">
    <property type="entry name" value="PIN domain-like"/>
    <property type="match status" value="1"/>
</dbReference>
<keyword evidence="3 8" id="KW-0540">Nuclease</keyword>
<evidence type="ECO:0000313" key="10">
    <source>
        <dbReference type="EMBL" id="SCB22734.1"/>
    </source>
</evidence>
<dbReference type="EMBL" id="FMAF01000004">
    <property type="protein sequence ID" value="SCB22734.1"/>
    <property type="molecule type" value="Genomic_DNA"/>
</dbReference>
<dbReference type="PANTHER" id="PTHR33653">
    <property type="entry name" value="RIBONUCLEASE VAPC2"/>
    <property type="match status" value="1"/>
</dbReference>
<name>A0A1C3V532_9HYPH</name>
<dbReference type="AlphaFoldDB" id="A0A1C3V532"/>
<dbReference type="OrthoDB" id="7188375at2"/>
<dbReference type="HAMAP" id="MF_00265">
    <property type="entry name" value="VapC_Nob1"/>
    <property type="match status" value="1"/>
</dbReference>
<keyword evidence="8" id="KW-0800">Toxin</keyword>
<dbReference type="GO" id="GO:0004540">
    <property type="term" value="F:RNA nuclease activity"/>
    <property type="evidence" value="ECO:0007669"/>
    <property type="project" value="InterPro"/>
</dbReference>
<feature type="domain" description="PIN" evidence="9">
    <location>
        <begin position="2"/>
        <end position="131"/>
    </location>
</feature>
<feature type="binding site" evidence="8">
    <location>
        <position position="109"/>
    </location>
    <ligand>
        <name>Mg(2+)</name>
        <dbReference type="ChEBI" id="CHEBI:18420"/>
    </ligand>
</feature>
<evidence type="ECO:0000256" key="7">
    <source>
        <dbReference type="ARBA" id="ARBA00038093"/>
    </source>
</evidence>
<evidence type="ECO:0000259" key="9">
    <source>
        <dbReference type="Pfam" id="PF01850"/>
    </source>
</evidence>
<keyword evidence="2 8" id="KW-1277">Toxin-antitoxin system</keyword>
<comment type="cofactor">
    <cofactor evidence="1 8">
        <name>Mg(2+)</name>
        <dbReference type="ChEBI" id="CHEBI:18420"/>
    </cofactor>
</comment>
<comment type="similarity">
    <text evidence="7 8">Belongs to the PINc/VapC protein family.</text>
</comment>
<dbReference type="GO" id="GO:0000287">
    <property type="term" value="F:magnesium ion binding"/>
    <property type="evidence" value="ECO:0007669"/>
    <property type="project" value="UniProtKB-UniRule"/>
</dbReference>
<keyword evidence="5 8" id="KW-0378">Hydrolase</keyword>
<evidence type="ECO:0000256" key="5">
    <source>
        <dbReference type="ARBA" id="ARBA00022801"/>
    </source>
</evidence>
<dbReference type="GO" id="GO:0016787">
    <property type="term" value="F:hydrolase activity"/>
    <property type="evidence" value="ECO:0007669"/>
    <property type="project" value="UniProtKB-KW"/>
</dbReference>
<evidence type="ECO:0000256" key="6">
    <source>
        <dbReference type="ARBA" id="ARBA00022842"/>
    </source>
</evidence>
<dbReference type="InterPro" id="IPR029060">
    <property type="entry name" value="PIN-like_dom_sf"/>
</dbReference>
<evidence type="ECO:0000256" key="4">
    <source>
        <dbReference type="ARBA" id="ARBA00022723"/>
    </source>
</evidence>
<dbReference type="InterPro" id="IPR050556">
    <property type="entry name" value="Type_II_TA_system_RNase"/>
</dbReference>
<accession>A0A1C3V532</accession>
<evidence type="ECO:0000256" key="3">
    <source>
        <dbReference type="ARBA" id="ARBA00022722"/>
    </source>
</evidence>
<dbReference type="Pfam" id="PF01850">
    <property type="entry name" value="PIN"/>
    <property type="match status" value="1"/>
</dbReference>
<dbReference type="Gene3D" id="3.40.50.1010">
    <property type="entry name" value="5'-nuclease"/>
    <property type="match status" value="1"/>
</dbReference>
<keyword evidence="6 8" id="KW-0460">Magnesium</keyword>
<dbReference type="InterPro" id="IPR022907">
    <property type="entry name" value="VapC_family"/>
</dbReference>
<reference evidence="10 11" key="1">
    <citation type="submission" date="2016-08" db="EMBL/GenBank/DDBJ databases">
        <authorList>
            <person name="Seilhamer J.J."/>
        </authorList>
    </citation>
    <scope>NUCLEOTIDE SEQUENCE [LARGE SCALE GENOMIC DNA]</scope>
    <source>
        <strain evidence="10 11">P1-7</strain>
    </source>
</reference>
<evidence type="ECO:0000256" key="1">
    <source>
        <dbReference type="ARBA" id="ARBA00001946"/>
    </source>
</evidence>
<sequence length="148" mass="16122">MYLLDTNIISATSPLRAQDLLSQTVRAWVAAHADRLFLSAITVAEIETGIAKAHRTGASQKASLLGEWLALVLHLYGERILAFDAATARIAGRLFDQAVGRGGNPGFEDAAIAATALRHDYTVLTRNLRHFELMDVRSLDPFANPPEL</sequence>
<dbReference type="GO" id="GO:0090729">
    <property type="term" value="F:toxin activity"/>
    <property type="evidence" value="ECO:0007669"/>
    <property type="project" value="UniProtKB-KW"/>
</dbReference>
<evidence type="ECO:0000256" key="2">
    <source>
        <dbReference type="ARBA" id="ARBA00022649"/>
    </source>
</evidence>
<comment type="function">
    <text evidence="8">Toxic component of a toxin-antitoxin (TA) system. An RNase.</text>
</comment>
<evidence type="ECO:0000256" key="8">
    <source>
        <dbReference type="HAMAP-Rule" id="MF_00265"/>
    </source>
</evidence>
<organism evidence="10 11">
    <name type="scientific">Rhizobium lusitanum</name>
    <dbReference type="NCBI Taxonomy" id="293958"/>
    <lineage>
        <taxon>Bacteria</taxon>
        <taxon>Pseudomonadati</taxon>
        <taxon>Pseudomonadota</taxon>
        <taxon>Alphaproteobacteria</taxon>
        <taxon>Hyphomicrobiales</taxon>
        <taxon>Rhizobiaceae</taxon>
        <taxon>Rhizobium/Agrobacterium group</taxon>
        <taxon>Rhizobium</taxon>
    </lineage>
</organism>
<dbReference type="PANTHER" id="PTHR33653:SF1">
    <property type="entry name" value="RIBONUCLEASE VAPC2"/>
    <property type="match status" value="1"/>
</dbReference>